<dbReference type="AlphaFoldDB" id="A0A3T1CZZ5"/>
<dbReference type="RefSeq" id="WP_130605178.1">
    <property type="nucleotide sequence ID" value="NZ_AP019400.1"/>
</dbReference>
<dbReference type="Proteomes" id="UP000289856">
    <property type="component" value="Chromosome"/>
</dbReference>
<gene>
    <name evidence="1" type="ORF">KCTCHS21_07340</name>
</gene>
<keyword evidence="2" id="KW-1185">Reference proteome</keyword>
<evidence type="ECO:0000313" key="2">
    <source>
        <dbReference type="Proteomes" id="UP000289856"/>
    </source>
</evidence>
<sequence length="96" mass="10996">MALDLELAEIFIQNKLQAIEMSHLYVRTQSKSLVIFSMEQDEEAIRAILTQFSGDEFLLSIADPRGEWQLIPHTGTLTEMVEVLTDELTFALARWP</sequence>
<name>A0A3T1CZZ5_9BACL</name>
<proteinExistence type="predicted"/>
<reference evidence="1 2" key="1">
    <citation type="submission" date="2019-01" db="EMBL/GenBank/DDBJ databases">
        <title>Complete genome sequence of Cohnella hallensis HS21 isolated from Korean fir (Abies koreana) rhizospheric soil.</title>
        <authorList>
            <person name="Jiang L."/>
            <person name="Kang S.W."/>
            <person name="Kim S."/>
            <person name="Jung J."/>
            <person name="Kim C.Y."/>
            <person name="Kim D.H."/>
            <person name="Kim S.W."/>
            <person name="Lee J."/>
        </authorList>
    </citation>
    <scope>NUCLEOTIDE SEQUENCE [LARGE SCALE GENOMIC DNA]</scope>
    <source>
        <strain evidence="1 2">HS21</strain>
    </source>
</reference>
<organism evidence="1 2">
    <name type="scientific">Cohnella abietis</name>
    <dbReference type="NCBI Taxonomy" id="2507935"/>
    <lineage>
        <taxon>Bacteria</taxon>
        <taxon>Bacillati</taxon>
        <taxon>Bacillota</taxon>
        <taxon>Bacilli</taxon>
        <taxon>Bacillales</taxon>
        <taxon>Paenibacillaceae</taxon>
        <taxon>Cohnella</taxon>
    </lineage>
</organism>
<accession>A0A3T1CZZ5</accession>
<dbReference type="KEGG" id="cohn:KCTCHS21_07340"/>
<dbReference type="OrthoDB" id="2679089at2"/>
<evidence type="ECO:0000313" key="1">
    <source>
        <dbReference type="EMBL" id="BBI31335.1"/>
    </source>
</evidence>
<protein>
    <submittedName>
        <fullName evidence="1">Uncharacterized protein</fullName>
    </submittedName>
</protein>
<dbReference type="EMBL" id="AP019400">
    <property type="protein sequence ID" value="BBI31335.1"/>
    <property type="molecule type" value="Genomic_DNA"/>
</dbReference>